<dbReference type="AlphaFoldDB" id="A0A2S2DE61"/>
<feature type="compositionally biased region" description="Low complexity" evidence="8">
    <location>
        <begin position="70"/>
        <end position="83"/>
    </location>
</feature>
<evidence type="ECO:0000256" key="7">
    <source>
        <dbReference type="ARBA" id="ARBA00023204"/>
    </source>
</evidence>
<keyword evidence="4" id="KW-0378">Hydrolase</keyword>
<gene>
    <name evidence="10" type="ORF">DIR46_03790</name>
</gene>
<evidence type="ECO:0000313" key="10">
    <source>
        <dbReference type="EMBL" id="AWL03645.1"/>
    </source>
</evidence>
<evidence type="ECO:0000256" key="6">
    <source>
        <dbReference type="ARBA" id="ARBA00023014"/>
    </source>
</evidence>
<organism evidence="10 11">
    <name type="scientific">Massilia oculi</name>
    <dbReference type="NCBI Taxonomy" id="945844"/>
    <lineage>
        <taxon>Bacteria</taxon>
        <taxon>Pseudomonadati</taxon>
        <taxon>Pseudomonadota</taxon>
        <taxon>Betaproteobacteria</taxon>
        <taxon>Burkholderiales</taxon>
        <taxon>Oxalobacteraceae</taxon>
        <taxon>Telluria group</taxon>
        <taxon>Massilia</taxon>
    </lineage>
</organism>
<dbReference type="CDD" id="cd10030">
    <property type="entry name" value="UDG-F4_TTUDGA_SPO1dp_like"/>
    <property type="match status" value="1"/>
</dbReference>
<dbReference type="GO" id="GO:0097506">
    <property type="term" value="F:deaminated base DNA N-glycosylase activity"/>
    <property type="evidence" value="ECO:0007669"/>
    <property type="project" value="UniProtKB-ARBA"/>
</dbReference>
<reference evidence="10 11" key="1">
    <citation type="submission" date="2018-05" db="EMBL/GenBank/DDBJ databases">
        <title>Complete genome sequence of Massilia oculi sp. nov. CCUG 43427T (=DSM 26321T), the type strain of M. oculi, and comparison with genome sequences of other Massilia strains.</title>
        <authorList>
            <person name="Zhu B."/>
        </authorList>
    </citation>
    <scope>NUCLEOTIDE SEQUENCE [LARGE SCALE GENOMIC DNA]</scope>
    <source>
        <strain evidence="10 11">CCUG 43427</strain>
    </source>
</reference>
<evidence type="ECO:0000256" key="8">
    <source>
        <dbReference type="SAM" id="MobiDB-lite"/>
    </source>
</evidence>
<evidence type="ECO:0000256" key="5">
    <source>
        <dbReference type="ARBA" id="ARBA00023004"/>
    </source>
</evidence>
<dbReference type="EMBL" id="CP029343">
    <property type="protein sequence ID" value="AWL03645.1"/>
    <property type="molecule type" value="Genomic_DNA"/>
</dbReference>
<accession>A0A2S2DE61</accession>
<evidence type="ECO:0000256" key="2">
    <source>
        <dbReference type="ARBA" id="ARBA00022723"/>
    </source>
</evidence>
<protein>
    <submittedName>
        <fullName evidence="10">Uracil-DNA glycosylase</fullName>
    </submittedName>
</protein>
<dbReference type="SMART" id="SM00986">
    <property type="entry name" value="UDG"/>
    <property type="match status" value="1"/>
</dbReference>
<keyword evidence="1" id="KW-0004">4Fe-4S</keyword>
<dbReference type="GO" id="GO:0051539">
    <property type="term" value="F:4 iron, 4 sulfur cluster binding"/>
    <property type="evidence" value="ECO:0007669"/>
    <property type="project" value="UniProtKB-KW"/>
</dbReference>
<proteinExistence type="predicted"/>
<dbReference type="PANTHER" id="PTHR33693:SF1">
    <property type="entry name" value="TYPE-4 URACIL-DNA GLYCOSYLASE"/>
    <property type="match status" value="1"/>
</dbReference>
<feature type="region of interest" description="Disordered" evidence="8">
    <location>
        <begin position="70"/>
        <end position="117"/>
    </location>
</feature>
<dbReference type="KEGG" id="mtim:DIR46_03790"/>
<keyword evidence="3" id="KW-0227">DNA damage</keyword>
<dbReference type="Gene3D" id="3.40.470.10">
    <property type="entry name" value="Uracil-DNA glycosylase-like domain"/>
    <property type="match status" value="1"/>
</dbReference>
<evidence type="ECO:0000313" key="11">
    <source>
        <dbReference type="Proteomes" id="UP000245820"/>
    </source>
</evidence>
<dbReference type="PANTHER" id="PTHR33693">
    <property type="entry name" value="TYPE-5 URACIL-DNA GLYCOSYLASE"/>
    <property type="match status" value="1"/>
</dbReference>
<dbReference type="OrthoDB" id="5290748at2"/>
<dbReference type="Pfam" id="PF03167">
    <property type="entry name" value="UDG"/>
    <property type="match status" value="1"/>
</dbReference>
<dbReference type="SUPFAM" id="SSF52141">
    <property type="entry name" value="Uracil-DNA glycosylase-like"/>
    <property type="match status" value="1"/>
</dbReference>
<feature type="domain" description="Uracil-DNA glycosylase-like" evidence="9">
    <location>
        <begin position="147"/>
        <end position="300"/>
    </location>
</feature>
<keyword evidence="2" id="KW-0479">Metal-binding</keyword>
<dbReference type="GO" id="GO:0046872">
    <property type="term" value="F:metal ion binding"/>
    <property type="evidence" value="ECO:0007669"/>
    <property type="project" value="UniProtKB-KW"/>
</dbReference>
<dbReference type="GO" id="GO:0006281">
    <property type="term" value="P:DNA repair"/>
    <property type="evidence" value="ECO:0007669"/>
    <property type="project" value="UniProtKB-KW"/>
</dbReference>
<keyword evidence="7" id="KW-0234">DNA repair</keyword>
<keyword evidence="6" id="KW-0411">Iron-sulfur</keyword>
<dbReference type="RefSeq" id="WP_109344047.1">
    <property type="nucleotide sequence ID" value="NZ_CP029343.1"/>
</dbReference>
<dbReference type="SMART" id="SM00987">
    <property type="entry name" value="UreE_C"/>
    <property type="match status" value="1"/>
</dbReference>
<keyword evidence="11" id="KW-1185">Reference proteome</keyword>
<evidence type="ECO:0000256" key="4">
    <source>
        <dbReference type="ARBA" id="ARBA00022801"/>
    </source>
</evidence>
<keyword evidence="5" id="KW-0408">Iron</keyword>
<evidence type="ECO:0000256" key="3">
    <source>
        <dbReference type="ARBA" id="ARBA00022763"/>
    </source>
</evidence>
<dbReference type="InterPro" id="IPR036895">
    <property type="entry name" value="Uracil-DNA_glycosylase-like_sf"/>
</dbReference>
<evidence type="ECO:0000256" key="1">
    <source>
        <dbReference type="ARBA" id="ARBA00022485"/>
    </source>
</evidence>
<sequence>MKNTSQRDALFLAEMGIGPLWQLRDAPQSGAAVLTDAVTDAVIDAMSDPAAEAAVAEAAPEAAAPAAAPVSAPAAAPEPAPAARVHTPLSAPPYRNPPPVEDASAWDDSVAPEPATPDVATMDWAGLRQAIAACKDCACGAGRKPVHGAGPRQARWLIVAGTPSALDDEAGQPLTGDPGKLLDNMLHAVGLSRERDAYVTPLVKCRPLNAKGGDRAPTPGEIAACRPFVERELALTGATTVLTLGQVATNGLLGRALQEPLAGARGEVHRLGETPLVPTLHPGELLLRGENKALAWADLCRARSLGPRD</sequence>
<dbReference type="Proteomes" id="UP000245820">
    <property type="component" value="Chromosome"/>
</dbReference>
<feature type="compositionally biased region" description="Pro residues" evidence="8">
    <location>
        <begin position="90"/>
        <end position="100"/>
    </location>
</feature>
<name>A0A2S2DE61_9BURK</name>
<dbReference type="InterPro" id="IPR051536">
    <property type="entry name" value="UDG_Type-4/5"/>
</dbReference>
<dbReference type="InterPro" id="IPR005122">
    <property type="entry name" value="Uracil-DNA_glycosylase-like"/>
</dbReference>
<evidence type="ECO:0000259" key="9">
    <source>
        <dbReference type="SMART" id="SM00986"/>
    </source>
</evidence>